<dbReference type="Pfam" id="PF00394">
    <property type="entry name" value="Cu-oxidase"/>
    <property type="match status" value="1"/>
</dbReference>
<organism evidence="8 9">
    <name type="scientific">Legionella pneumophila subsp. pneumophila</name>
    <dbReference type="NCBI Taxonomy" id="91891"/>
    <lineage>
        <taxon>Bacteria</taxon>
        <taxon>Pseudomonadati</taxon>
        <taxon>Pseudomonadota</taxon>
        <taxon>Gammaproteobacteria</taxon>
        <taxon>Legionellales</taxon>
        <taxon>Legionellaceae</taxon>
        <taxon>Legionella</taxon>
    </lineage>
</organism>
<dbReference type="InterPro" id="IPR002355">
    <property type="entry name" value="Cu_oxidase_Cu_BS"/>
</dbReference>
<dbReference type="Pfam" id="PF07732">
    <property type="entry name" value="Cu-oxidase_3"/>
    <property type="match status" value="1"/>
</dbReference>
<dbReference type="InterPro" id="IPR011706">
    <property type="entry name" value="Cu-oxidase_C"/>
</dbReference>
<accession>A0A3A6UPN6</accession>
<name>A0A3A6UPN6_LEGPN</name>
<dbReference type="AlphaFoldDB" id="A0A3A6UPN6"/>
<dbReference type="InterPro" id="IPR008972">
    <property type="entry name" value="Cupredoxin"/>
</dbReference>
<dbReference type="GO" id="GO:0016491">
    <property type="term" value="F:oxidoreductase activity"/>
    <property type="evidence" value="ECO:0007669"/>
    <property type="project" value="UniProtKB-KW"/>
</dbReference>
<proteinExistence type="predicted"/>
<evidence type="ECO:0000259" key="6">
    <source>
        <dbReference type="Pfam" id="PF07731"/>
    </source>
</evidence>
<keyword evidence="3" id="KW-0186">Copper</keyword>
<feature type="domain" description="Plastocyanin-like" evidence="7">
    <location>
        <begin position="101"/>
        <end position="184"/>
    </location>
</feature>
<reference evidence="8 9" key="1">
    <citation type="submission" date="2018-08" db="EMBL/GenBank/DDBJ databases">
        <title>Genome Sequences of Legionella pneumophila subsp. pneumophila Isolates, Recovered from a Drinking Water System in a Large Builging.</title>
        <authorList>
            <person name="Gomez-Alvarez V."/>
            <person name="Boczek L."/>
            <person name="King D."/>
            <person name="Pemberton A."/>
            <person name="Pfaller S."/>
            <person name="Rodgers M."/>
            <person name="Santodomingo J."/>
            <person name="Revetta R."/>
        </authorList>
    </citation>
    <scope>NUCLEOTIDE SEQUENCE [LARGE SCALE GENOMIC DNA]</scope>
    <source>
        <strain evidence="8 9">L01C.1</strain>
    </source>
</reference>
<dbReference type="SUPFAM" id="SSF49503">
    <property type="entry name" value="Cupredoxins"/>
    <property type="match status" value="3"/>
</dbReference>
<keyword evidence="2" id="KW-0560">Oxidoreductase</keyword>
<evidence type="ECO:0000259" key="7">
    <source>
        <dbReference type="Pfam" id="PF07732"/>
    </source>
</evidence>
<protein>
    <submittedName>
        <fullName evidence="8">Multicopper oxidase family protein</fullName>
    </submittedName>
</protein>
<dbReference type="CDD" id="cd13896">
    <property type="entry name" value="CuRO_3_CopA"/>
    <property type="match status" value="1"/>
</dbReference>
<comment type="caution">
    <text evidence="8">The sequence shown here is derived from an EMBL/GenBank/DDBJ whole genome shotgun (WGS) entry which is preliminary data.</text>
</comment>
<keyword evidence="1" id="KW-0479">Metal-binding</keyword>
<dbReference type="InterPro" id="IPR034279">
    <property type="entry name" value="CuRO_3_CopA"/>
</dbReference>
<dbReference type="Pfam" id="PF07731">
    <property type="entry name" value="Cu-oxidase_2"/>
    <property type="match status" value="1"/>
</dbReference>
<feature type="domain" description="Plastocyanin-like" evidence="5">
    <location>
        <begin position="192"/>
        <end position="328"/>
    </location>
</feature>
<evidence type="ECO:0000256" key="4">
    <source>
        <dbReference type="SAM" id="Phobius"/>
    </source>
</evidence>
<dbReference type="RefSeq" id="WP_011212962.1">
    <property type="nucleotide sequence ID" value="NZ_CP021281.1"/>
</dbReference>
<dbReference type="PANTHER" id="PTHR11709">
    <property type="entry name" value="MULTI-COPPER OXIDASE"/>
    <property type="match status" value="1"/>
</dbReference>
<evidence type="ECO:0000313" key="8">
    <source>
        <dbReference type="EMBL" id="RJY33749.1"/>
    </source>
</evidence>
<sequence>MANTIDFYPITPLAKAHWKRISINKIKARTLGKIFVFIMAITIMLTLFNFSYATDSKLKPTVITVSEEEFQVDGKGKKTKEFKLTFTHPDGTKDNKGYFANKRDMFHVLVENKSASPITLHWHGLIVPSDQDGVPGVSQILIPPGQNKLFNYRLLQAGTYWMHSHQKFQEQKQLSAPLIIYDKDDPHKDLQEVILFLEDFTYKDPQLIFDQLRTAKMDMKKMDSGNDLNDVTYDAFLANKKTLAAPDVISVQPSKKVRLRIINASSSTNFKIDTGKLSATLIAVDGENIEPIVDSSFPIGVGNRMDLLVEIPSAGGAFPVKAMAEGTNKQTGLVLTTDNTPTPILSPNTTNKTGRVNYYELEKKLKGKNALTNKKINARLHYVLDGQMNGYIWTMNKQSWPDVTPKVIHFGDRVEMIYENKSSMSHPMHFHGHVFQVTEIDGQPLDGAMRDTLLVQPHSTVKVQFDALNPGIWANHCHNLYHLNAGMFTTFEYQHYPKPDFYLKTIGQIKKSKAN</sequence>
<dbReference type="EMBL" id="QWDR01000001">
    <property type="protein sequence ID" value="RJY33749.1"/>
    <property type="molecule type" value="Genomic_DNA"/>
</dbReference>
<gene>
    <name evidence="8" type="ORF">D1H98_02805</name>
</gene>
<keyword evidence="4" id="KW-1133">Transmembrane helix</keyword>
<dbReference type="InterPro" id="IPR045087">
    <property type="entry name" value="Cu-oxidase_fam"/>
</dbReference>
<dbReference type="Gene3D" id="2.60.40.420">
    <property type="entry name" value="Cupredoxins - blue copper proteins"/>
    <property type="match status" value="3"/>
</dbReference>
<dbReference type="InterPro" id="IPR011707">
    <property type="entry name" value="Cu-oxidase-like_N"/>
</dbReference>
<evidence type="ECO:0000313" key="9">
    <source>
        <dbReference type="Proteomes" id="UP000277145"/>
    </source>
</evidence>
<keyword evidence="4" id="KW-0472">Membrane</keyword>
<keyword evidence="4" id="KW-0812">Transmembrane</keyword>
<dbReference type="GO" id="GO:0005507">
    <property type="term" value="F:copper ion binding"/>
    <property type="evidence" value="ECO:0007669"/>
    <property type="project" value="InterPro"/>
</dbReference>
<evidence type="ECO:0000256" key="1">
    <source>
        <dbReference type="ARBA" id="ARBA00022723"/>
    </source>
</evidence>
<dbReference type="PANTHER" id="PTHR11709:SF394">
    <property type="entry name" value="FI03373P-RELATED"/>
    <property type="match status" value="1"/>
</dbReference>
<evidence type="ECO:0000256" key="3">
    <source>
        <dbReference type="ARBA" id="ARBA00023008"/>
    </source>
</evidence>
<dbReference type="CDD" id="cd13887">
    <property type="entry name" value="CuRO_2_MCO_like_2"/>
    <property type="match status" value="1"/>
</dbReference>
<feature type="domain" description="Plastocyanin-like" evidence="6">
    <location>
        <begin position="380"/>
        <end position="493"/>
    </location>
</feature>
<dbReference type="PROSITE" id="PS00080">
    <property type="entry name" value="MULTICOPPER_OXIDASE2"/>
    <property type="match status" value="1"/>
</dbReference>
<evidence type="ECO:0000256" key="2">
    <source>
        <dbReference type="ARBA" id="ARBA00023002"/>
    </source>
</evidence>
<evidence type="ECO:0000259" key="5">
    <source>
        <dbReference type="Pfam" id="PF00394"/>
    </source>
</evidence>
<dbReference type="InterPro" id="IPR001117">
    <property type="entry name" value="Cu-oxidase_2nd"/>
</dbReference>
<feature type="transmembrane region" description="Helical" evidence="4">
    <location>
        <begin position="34"/>
        <end position="53"/>
    </location>
</feature>
<dbReference type="CDD" id="cd13865">
    <property type="entry name" value="CuRO_1_LCC_like_3"/>
    <property type="match status" value="1"/>
</dbReference>
<dbReference type="Proteomes" id="UP000277145">
    <property type="component" value="Unassembled WGS sequence"/>
</dbReference>